<dbReference type="PROSITE" id="PS00742">
    <property type="entry name" value="PEP_ENZYMES_2"/>
    <property type="match status" value="1"/>
</dbReference>
<dbReference type="GO" id="GO:0046872">
    <property type="term" value="F:metal ion binding"/>
    <property type="evidence" value="ECO:0007669"/>
    <property type="project" value="UniProtKB-KW"/>
</dbReference>
<feature type="domain" description="PEP-utilising enzyme mobile" evidence="16">
    <location>
        <begin position="419"/>
        <end position="490"/>
    </location>
</feature>
<keyword evidence="7 15" id="KW-0808">Transferase</keyword>
<comment type="cofactor">
    <cofactor evidence="1 15">
        <name>Mg(2+)</name>
        <dbReference type="ChEBI" id="CHEBI:18420"/>
    </cofactor>
</comment>
<evidence type="ECO:0000256" key="7">
    <source>
        <dbReference type="ARBA" id="ARBA00022679"/>
    </source>
</evidence>
<dbReference type="GO" id="GO:0006094">
    <property type="term" value="P:gluconeogenesis"/>
    <property type="evidence" value="ECO:0007669"/>
    <property type="project" value="UniProtKB-UniPathway"/>
</dbReference>
<dbReference type="UniPathway" id="UPA00138"/>
<dbReference type="SUPFAM" id="SSF56059">
    <property type="entry name" value="Glutathione synthetase ATP-binding domain-like"/>
    <property type="match status" value="1"/>
</dbReference>
<evidence type="ECO:0000256" key="1">
    <source>
        <dbReference type="ARBA" id="ARBA00001946"/>
    </source>
</evidence>
<dbReference type="InterPro" id="IPR013815">
    <property type="entry name" value="ATP_grasp_subdomain_1"/>
</dbReference>
<comment type="catalytic activity">
    <reaction evidence="14 15">
        <text>pyruvate + ATP + H2O = phosphoenolpyruvate + AMP + phosphate + 2 H(+)</text>
        <dbReference type="Rhea" id="RHEA:11364"/>
        <dbReference type="ChEBI" id="CHEBI:15361"/>
        <dbReference type="ChEBI" id="CHEBI:15377"/>
        <dbReference type="ChEBI" id="CHEBI:15378"/>
        <dbReference type="ChEBI" id="CHEBI:30616"/>
        <dbReference type="ChEBI" id="CHEBI:43474"/>
        <dbReference type="ChEBI" id="CHEBI:58702"/>
        <dbReference type="ChEBI" id="CHEBI:456215"/>
        <dbReference type="EC" id="2.7.9.2"/>
    </reaction>
</comment>
<dbReference type="SUPFAM" id="SSF52009">
    <property type="entry name" value="Phosphohistidine domain"/>
    <property type="match status" value="1"/>
</dbReference>
<dbReference type="Pfam" id="PF02896">
    <property type="entry name" value="PEP-utilizers_C"/>
    <property type="match status" value="1"/>
</dbReference>
<dbReference type="Gene3D" id="3.30.470.20">
    <property type="entry name" value="ATP-grasp fold, B domain"/>
    <property type="match status" value="1"/>
</dbReference>
<dbReference type="Gene3D" id="3.30.1490.20">
    <property type="entry name" value="ATP-grasp fold, A domain"/>
    <property type="match status" value="1"/>
</dbReference>
<dbReference type="Proteomes" id="UP000176915">
    <property type="component" value="Unassembled WGS sequence"/>
</dbReference>
<evidence type="ECO:0000256" key="3">
    <source>
        <dbReference type="ARBA" id="ARBA00004742"/>
    </source>
</evidence>
<evidence type="ECO:0000259" key="18">
    <source>
        <dbReference type="Pfam" id="PF02896"/>
    </source>
</evidence>
<keyword evidence="10 15" id="KW-0418">Kinase</keyword>
<dbReference type="EC" id="2.7.9.2" evidence="5 15"/>
<evidence type="ECO:0000313" key="20">
    <source>
        <dbReference type="Proteomes" id="UP000176915"/>
    </source>
</evidence>
<evidence type="ECO:0000256" key="15">
    <source>
        <dbReference type="PIRNR" id="PIRNR000854"/>
    </source>
</evidence>
<dbReference type="FunFam" id="3.30.470.20:FF:000017">
    <property type="entry name" value="Phosphoenolpyruvate synthase"/>
    <property type="match status" value="1"/>
</dbReference>
<dbReference type="NCBIfam" id="NF005057">
    <property type="entry name" value="PRK06464.1"/>
    <property type="match status" value="1"/>
</dbReference>
<protein>
    <recommendedName>
        <fullName evidence="6 15">Phosphoenolpyruvate synthase</fullName>
        <shortName evidence="15">PEP synthase</shortName>
        <ecNumber evidence="5 15">2.7.9.2</ecNumber>
    </recommendedName>
    <alternativeName>
        <fullName evidence="13 15">Pyruvate, water dikinase</fullName>
    </alternativeName>
</protein>
<keyword evidence="19" id="KW-0670">Pyruvate</keyword>
<sequence>MMSNNDYIKFFEGTTIKDVPVVGGKNASLGEMYKNLAGQGIKVPNGFATTARAYNYLLEQTNLKAGIKKILSGLNTKDVTDLARRGAAVRKLIIATPFPKDLEQAIVQAYKKLSEEDTLSRKSKISAGVCRASQRLVRLGRRSLPAGGHGAPGGENSKFLRVAVRSSATAEDLPDASFAGQQETFLNVSGETELLLAVKKCIASLFTNRAISYRVDKGFDHFKIALSVGVQKMIRSDLAASGVIFTIDTESGFSNVVLVSSIYGLGENIVQGKVDPDEFYVFKPTRTIISHSISRKNIKMIYSANPKRPVKDVKVPLAAQRRQSITDEQVLKLADWAIKIEKHYGRAMDIEWALDGRENQLYIIQARPETIHNVRDYSVIEEYVLKKGGKIIATGRSVGNRVGAGQANRIMDISGIAKFKPGQVLITDMTDPDWEPIMKIASAIVTDKGGRTCHAAIVSRELGIPCIVGTGQASKKIKTGQSVTVSCAEGDLGFVYEGKLPFKVNRTSVKNLAKPKIKIMMNIGSPDIAFLSSLIPNDGVGLAREEFIINDKIKIHPLALLNYAKLKDKKAKKKIAELTAGYKDKGQYYIDKLAEGMAIIAAAFYPKDVIMRFSDFKTNEYANLIGGSAYEPVEVNPMIGWRGASRYYAPEFKPAFELECVALKKAREEMKLTNLKAMVPFCRTIREAEQVIKIMTDNGLKRGDNPLLTKGGAGGGFELYCMIEIPSNVILAEDFAKLYDGFSIGSNDLTQLTLGVDRDSALVAKVYDENNAAVKKLIRLVIEKAKKTGTKIGICGQAPSDFPDFAQFLVECGIDSISLNPDTVIKTTLAILETEKKLSPPLTKEGRKI</sequence>
<comment type="function">
    <text evidence="2 15">Catalyzes the phosphorylation of pyruvate to phosphoenolpyruvate.</text>
</comment>
<dbReference type="PIRSF" id="PIRSF000854">
    <property type="entry name" value="PEP_synthase"/>
    <property type="match status" value="1"/>
</dbReference>
<comment type="caution">
    <text evidence="19">The sequence shown here is derived from an EMBL/GenBank/DDBJ whole genome shotgun (WGS) entry which is preliminary data.</text>
</comment>
<evidence type="ECO:0000256" key="12">
    <source>
        <dbReference type="ARBA" id="ARBA00022842"/>
    </source>
</evidence>
<comment type="pathway">
    <text evidence="3 15">Carbohydrate biosynthesis; gluconeogenesis.</text>
</comment>
<keyword evidence="8 15" id="KW-0479">Metal-binding</keyword>
<feature type="domain" description="Pyruvate phosphate dikinase AMP/ATP-binding" evidence="17">
    <location>
        <begin position="20"/>
        <end position="117"/>
    </location>
</feature>
<evidence type="ECO:0000256" key="6">
    <source>
        <dbReference type="ARBA" id="ARBA00021623"/>
    </source>
</evidence>
<evidence type="ECO:0000256" key="14">
    <source>
        <dbReference type="ARBA" id="ARBA00047700"/>
    </source>
</evidence>
<dbReference type="PANTHER" id="PTHR43030">
    <property type="entry name" value="PHOSPHOENOLPYRUVATE SYNTHASE"/>
    <property type="match status" value="1"/>
</dbReference>
<dbReference type="InterPro" id="IPR040442">
    <property type="entry name" value="Pyrv_kinase-like_dom_sf"/>
</dbReference>
<keyword evidence="11 15" id="KW-0067">ATP-binding</keyword>
<dbReference type="InterPro" id="IPR008279">
    <property type="entry name" value="PEP-util_enz_mobile_dom"/>
</dbReference>
<dbReference type="InterPro" id="IPR023151">
    <property type="entry name" value="PEP_util_CS"/>
</dbReference>
<dbReference type="InterPro" id="IPR000121">
    <property type="entry name" value="PEP_util_C"/>
</dbReference>
<dbReference type="InterPro" id="IPR018274">
    <property type="entry name" value="PEP_util_AS"/>
</dbReference>
<organism evidence="19 20">
    <name type="scientific">Candidatus Falkowbacteria bacterium RIFCSPLOWO2_12_FULL_45_13</name>
    <dbReference type="NCBI Taxonomy" id="1797991"/>
    <lineage>
        <taxon>Bacteria</taxon>
        <taxon>Candidatus Falkowiibacteriota</taxon>
    </lineage>
</organism>
<evidence type="ECO:0000256" key="2">
    <source>
        <dbReference type="ARBA" id="ARBA00002988"/>
    </source>
</evidence>
<dbReference type="PROSITE" id="PS00370">
    <property type="entry name" value="PEP_ENZYMES_PHOS_SITE"/>
    <property type="match status" value="1"/>
</dbReference>
<gene>
    <name evidence="19" type="ORF">A3H09_03335</name>
</gene>
<dbReference type="GO" id="GO:0008986">
    <property type="term" value="F:pyruvate, water dikinase activity"/>
    <property type="evidence" value="ECO:0007669"/>
    <property type="project" value="UniProtKB-EC"/>
</dbReference>
<evidence type="ECO:0000259" key="17">
    <source>
        <dbReference type="Pfam" id="PF01326"/>
    </source>
</evidence>
<evidence type="ECO:0000256" key="5">
    <source>
        <dbReference type="ARBA" id="ARBA00011996"/>
    </source>
</evidence>
<comment type="similarity">
    <text evidence="4 15">Belongs to the PEP-utilizing enzyme family.</text>
</comment>
<dbReference type="FunFam" id="3.50.30.10:FF:000002">
    <property type="entry name" value="Phosphoenolpyruvate synthase"/>
    <property type="match status" value="1"/>
</dbReference>
<dbReference type="EMBL" id="MFFY01000038">
    <property type="protein sequence ID" value="OGF30749.1"/>
    <property type="molecule type" value="Genomic_DNA"/>
</dbReference>
<dbReference type="Pfam" id="PF01326">
    <property type="entry name" value="PPDK_N"/>
    <property type="match status" value="2"/>
</dbReference>
<dbReference type="PANTHER" id="PTHR43030:SF1">
    <property type="entry name" value="PHOSPHOENOLPYRUVATE SYNTHASE"/>
    <property type="match status" value="1"/>
</dbReference>
<evidence type="ECO:0000256" key="11">
    <source>
        <dbReference type="ARBA" id="ARBA00022840"/>
    </source>
</evidence>
<reference evidence="19 20" key="1">
    <citation type="journal article" date="2016" name="Nat. Commun.">
        <title>Thousands of microbial genomes shed light on interconnected biogeochemical processes in an aquifer system.</title>
        <authorList>
            <person name="Anantharaman K."/>
            <person name="Brown C.T."/>
            <person name="Hug L.A."/>
            <person name="Sharon I."/>
            <person name="Castelle C.J."/>
            <person name="Probst A.J."/>
            <person name="Thomas B.C."/>
            <person name="Singh A."/>
            <person name="Wilkins M.J."/>
            <person name="Karaoz U."/>
            <person name="Brodie E.L."/>
            <person name="Williams K.H."/>
            <person name="Hubbard S.S."/>
            <person name="Banfield J.F."/>
        </authorList>
    </citation>
    <scope>NUCLEOTIDE SEQUENCE [LARGE SCALE GENOMIC DNA]</scope>
</reference>
<dbReference type="InterPro" id="IPR006319">
    <property type="entry name" value="PEP_synth"/>
</dbReference>
<dbReference type="Gene3D" id="3.50.30.10">
    <property type="entry name" value="Phosphohistidine domain"/>
    <property type="match status" value="1"/>
</dbReference>
<name>A0A1F5SVU8_9BACT</name>
<evidence type="ECO:0000256" key="13">
    <source>
        <dbReference type="ARBA" id="ARBA00033470"/>
    </source>
</evidence>
<dbReference type="InterPro" id="IPR015813">
    <property type="entry name" value="Pyrv/PenolPyrv_kinase-like_dom"/>
</dbReference>
<evidence type="ECO:0000256" key="4">
    <source>
        <dbReference type="ARBA" id="ARBA00007837"/>
    </source>
</evidence>
<dbReference type="Pfam" id="PF00391">
    <property type="entry name" value="PEP-utilizers"/>
    <property type="match status" value="1"/>
</dbReference>
<evidence type="ECO:0000256" key="10">
    <source>
        <dbReference type="ARBA" id="ARBA00022777"/>
    </source>
</evidence>
<dbReference type="SUPFAM" id="SSF51621">
    <property type="entry name" value="Phosphoenolpyruvate/pyruvate domain"/>
    <property type="match status" value="1"/>
</dbReference>
<dbReference type="AlphaFoldDB" id="A0A1F5SVU8"/>
<accession>A0A1F5SVU8</accession>
<evidence type="ECO:0000256" key="9">
    <source>
        <dbReference type="ARBA" id="ARBA00022741"/>
    </source>
</evidence>
<evidence type="ECO:0000313" key="19">
    <source>
        <dbReference type="EMBL" id="OGF30749.1"/>
    </source>
</evidence>
<feature type="domain" description="PEP-utilising enzyme C-terminal" evidence="18">
    <location>
        <begin position="514"/>
        <end position="832"/>
    </location>
</feature>
<proteinExistence type="inferred from homology"/>
<dbReference type="GO" id="GO:0005524">
    <property type="term" value="F:ATP binding"/>
    <property type="evidence" value="ECO:0007669"/>
    <property type="project" value="UniProtKB-KW"/>
</dbReference>
<keyword evidence="9 15" id="KW-0547">Nucleotide-binding</keyword>
<evidence type="ECO:0000259" key="16">
    <source>
        <dbReference type="Pfam" id="PF00391"/>
    </source>
</evidence>
<feature type="domain" description="Pyruvate phosphate dikinase AMP/ATP-binding" evidence="17">
    <location>
        <begin position="158"/>
        <end position="374"/>
    </location>
</feature>
<dbReference type="InterPro" id="IPR036637">
    <property type="entry name" value="Phosphohistidine_dom_sf"/>
</dbReference>
<evidence type="ECO:0000256" key="8">
    <source>
        <dbReference type="ARBA" id="ARBA00022723"/>
    </source>
</evidence>
<keyword evidence="12 15" id="KW-0460">Magnesium</keyword>
<dbReference type="Gene3D" id="3.20.20.60">
    <property type="entry name" value="Phosphoenolpyruvate-binding domains"/>
    <property type="match status" value="1"/>
</dbReference>
<dbReference type="NCBIfam" id="TIGR01418">
    <property type="entry name" value="PEP_synth"/>
    <property type="match status" value="1"/>
</dbReference>
<dbReference type="InterPro" id="IPR002192">
    <property type="entry name" value="PPDK_AMP/ATP-bd"/>
</dbReference>